<evidence type="ECO:0000256" key="5">
    <source>
        <dbReference type="ARBA" id="ARBA00022840"/>
    </source>
</evidence>
<dbReference type="InterPro" id="IPR044139">
    <property type="entry name" value="CysN_NoDQ_III"/>
</dbReference>
<evidence type="ECO:0000313" key="9">
    <source>
        <dbReference type="Proteomes" id="UP001500707"/>
    </source>
</evidence>
<evidence type="ECO:0000313" key="8">
    <source>
        <dbReference type="EMBL" id="GAA3531505.1"/>
    </source>
</evidence>
<dbReference type="Gene3D" id="2.40.30.10">
    <property type="entry name" value="Translation factors"/>
    <property type="match status" value="2"/>
</dbReference>
<dbReference type="InterPro" id="IPR050100">
    <property type="entry name" value="TRAFAC_GTPase_members"/>
</dbReference>
<keyword evidence="5" id="KW-0067">ATP-binding</keyword>
<evidence type="ECO:0000256" key="4">
    <source>
        <dbReference type="ARBA" id="ARBA00022741"/>
    </source>
</evidence>
<accession>A0ABP6VCL3</accession>
<keyword evidence="4" id="KW-0547">Nucleotide-binding</keyword>
<dbReference type="EC" id="2.7.7.4" evidence="1"/>
<name>A0ABP6VCL3_9ACTN</name>
<dbReference type="Proteomes" id="UP001500707">
    <property type="component" value="Unassembled WGS sequence"/>
</dbReference>
<dbReference type="SUPFAM" id="SSF50447">
    <property type="entry name" value="Translation proteins"/>
    <property type="match status" value="1"/>
</dbReference>
<dbReference type="InterPro" id="IPR000795">
    <property type="entry name" value="T_Tr_GTP-bd_dom"/>
</dbReference>
<dbReference type="Pfam" id="PF22594">
    <property type="entry name" value="GTP-eEF1A_C"/>
    <property type="match status" value="1"/>
</dbReference>
<dbReference type="InterPro" id="IPR011779">
    <property type="entry name" value="SO4_adenylTrfase_lsu"/>
</dbReference>
<sequence>MTGTTSTTNMISTTNAISTANVISTAVGGIDTLRFATAGSVDDGKSTLVGRLLHDSKSVLADQLEAVEHASRSRGQDAPDLALLTDGLRAEREQGITIDVAYRYFATPRRRFILADTPGHVQYTRNMVTGASTAELAIILVDARNGVVEQTCRHAAVAALLRVPHVVLAVNKMDLVGYGEKEFDRIVEDFAGHAAELGLPGFTPLPVSALVGDNVVGRSAHMDWYTGPALLEFLEDVTVGADPADAPARFPVQYVIRHGENRHYAGQLASGALRVGDRVTVHPSGETSEITGIDVLGTDVAVARAPQSISVRLADQRDVSRGDMITAGVDVPVLTQEVRAAVCHLADRPLKAGDRVLVRHTTRTVKAVVKDLAGAAELTANDLGRIGLRTAEPLALDDYATSRRTGAFLIIDPADGTTLAAGMVEL</sequence>
<keyword evidence="9" id="KW-1185">Reference proteome</keyword>
<comment type="caution">
    <text evidence="8">The sequence shown here is derived from an EMBL/GenBank/DDBJ whole genome shotgun (WGS) entry which is preliminary data.</text>
</comment>
<proteinExistence type="predicted"/>
<dbReference type="InterPro" id="IPR041757">
    <property type="entry name" value="CysN_GTP-bd"/>
</dbReference>
<dbReference type="SUPFAM" id="SSF52540">
    <property type="entry name" value="P-loop containing nucleoside triphosphate hydrolases"/>
    <property type="match status" value="1"/>
</dbReference>
<dbReference type="Pfam" id="PF00009">
    <property type="entry name" value="GTP_EFTU"/>
    <property type="match status" value="1"/>
</dbReference>
<gene>
    <name evidence="8" type="ORF">GCM10022295_11890</name>
</gene>
<keyword evidence="6" id="KW-0342">GTP-binding</keyword>
<feature type="domain" description="Tr-type G" evidence="7">
    <location>
        <begin position="30"/>
        <end position="244"/>
    </location>
</feature>
<protein>
    <recommendedName>
        <fullName evidence="1">sulfate adenylyltransferase</fullName>
        <ecNumber evidence="1">2.7.7.4</ecNumber>
    </recommendedName>
</protein>
<evidence type="ECO:0000256" key="3">
    <source>
        <dbReference type="ARBA" id="ARBA00022695"/>
    </source>
</evidence>
<dbReference type="CDD" id="cd04095">
    <property type="entry name" value="CysN_NoDQ_III"/>
    <property type="match status" value="1"/>
</dbReference>
<dbReference type="CDD" id="cd03695">
    <property type="entry name" value="CysN_NodQ_II"/>
    <property type="match status" value="1"/>
</dbReference>
<dbReference type="PANTHER" id="PTHR23115">
    <property type="entry name" value="TRANSLATION FACTOR"/>
    <property type="match status" value="1"/>
</dbReference>
<dbReference type="PROSITE" id="PS00301">
    <property type="entry name" value="G_TR_1"/>
    <property type="match status" value="1"/>
</dbReference>
<dbReference type="PROSITE" id="PS51722">
    <property type="entry name" value="G_TR_2"/>
    <property type="match status" value="1"/>
</dbReference>
<dbReference type="PRINTS" id="PR00315">
    <property type="entry name" value="ELONGATNFCT"/>
</dbReference>
<evidence type="ECO:0000256" key="6">
    <source>
        <dbReference type="ARBA" id="ARBA00023134"/>
    </source>
</evidence>
<keyword evidence="2" id="KW-0808">Transferase</keyword>
<evidence type="ECO:0000256" key="1">
    <source>
        <dbReference type="ARBA" id="ARBA00012391"/>
    </source>
</evidence>
<organism evidence="8 9">
    <name type="scientific">Streptomyces osmaniensis</name>
    <dbReference type="NCBI Taxonomy" id="593134"/>
    <lineage>
        <taxon>Bacteria</taxon>
        <taxon>Bacillati</taxon>
        <taxon>Actinomycetota</taxon>
        <taxon>Actinomycetes</taxon>
        <taxon>Kitasatosporales</taxon>
        <taxon>Streptomycetaceae</taxon>
        <taxon>Streptomyces</taxon>
    </lineage>
</organism>
<dbReference type="InterPro" id="IPR009001">
    <property type="entry name" value="Transl_elong_EF1A/Init_IF2_C"/>
</dbReference>
<dbReference type="SUPFAM" id="SSF50465">
    <property type="entry name" value="EF-Tu/eEF-1alpha/eIF2-gamma C-terminal domain"/>
    <property type="match status" value="1"/>
</dbReference>
<dbReference type="InterPro" id="IPR054696">
    <property type="entry name" value="GTP-eEF1A_C"/>
</dbReference>
<dbReference type="Gene3D" id="3.40.50.300">
    <property type="entry name" value="P-loop containing nucleotide triphosphate hydrolases"/>
    <property type="match status" value="1"/>
</dbReference>
<reference evidence="9" key="1">
    <citation type="journal article" date="2019" name="Int. J. Syst. Evol. Microbiol.">
        <title>The Global Catalogue of Microorganisms (GCM) 10K type strain sequencing project: providing services to taxonomists for standard genome sequencing and annotation.</title>
        <authorList>
            <consortium name="The Broad Institute Genomics Platform"/>
            <consortium name="The Broad Institute Genome Sequencing Center for Infectious Disease"/>
            <person name="Wu L."/>
            <person name="Ma J."/>
        </authorList>
    </citation>
    <scope>NUCLEOTIDE SEQUENCE [LARGE SCALE GENOMIC DNA]</scope>
    <source>
        <strain evidence="9">JCM 17656</strain>
    </source>
</reference>
<dbReference type="InterPro" id="IPR009000">
    <property type="entry name" value="Transl_B-barrel_sf"/>
</dbReference>
<dbReference type="InterPro" id="IPR044138">
    <property type="entry name" value="CysN_II"/>
</dbReference>
<evidence type="ECO:0000256" key="2">
    <source>
        <dbReference type="ARBA" id="ARBA00022679"/>
    </source>
</evidence>
<dbReference type="InterPro" id="IPR031157">
    <property type="entry name" value="G_TR_CS"/>
</dbReference>
<dbReference type="CDD" id="cd04166">
    <property type="entry name" value="CysN_ATPS"/>
    <property type="match status" value="1"/>
</dbReference>
<dbReference type="NCBIfam" id="TIGR02034">
    <property type="entry name" value="CysN"/>
    <property type="match status" value="1"/>
</dbReference>
<evidence type="ECO:0000259" key="7">
    <source>
        <dbReference type="PROSITE" id="PS51722"/>
    </source>
</evidence>
<keyword evidence="3" id="KW-0548">Nucleotidyltransferase</keyword>
<dbReference type="EMBL" id="BAABCE010000002">
    <property type="protein sequence ID" value="GAA3531505.1"/>
    <property type="molecule type" value="Genomic_DNA"/>
</dbReference>
<dbReference type="InterPro" id="IPR027417">
    <property type="entry name" value="P-loop_NTPase"/>
</dbReference>